<proteinExistence type="predicted"/>
<organism evidence="2 3">
    <name type="scientific">Breoghania corrubedonensis</name>
    <dbReference type="NCBI Taxonomy" id="665038"/>
    <lineage>
        <taxon>Bacteria</taxon>
        <taxon>Pseudomonadati</taxon>
        <taxon>Pseudomonadota</taxon>
        <taxon>Alphaproteobacteria</taxon>
        <taxon>Hyphomicrobiales</taxon>
        <taxon>Stappiaceae</taxon>
        <taxon>Breoghania</taxon>
    </lineage>
</organism>
<evidence type="ECO:0000313" key="3">
    <source>
        <dbReference type="Proteomes" id="UP000244081"/>
    </source>
</evidence>
<dbReference type="InterPro" id="IPR006311">
    <property type="entry name" value="TAT_signal"/>
</dbReference>
<evidence type="ECO:0000256" key="1">
    <source>
        <dbReference type="SAM" id="MobiDB-lite"/>
    </source>
</evidence>
<dbReference type="Proteomes" id="UP000244081">
    <property type="component" value="Unassembled WGS sequence"/>
</dbReference>
<protein>
    <submittedName>
        <fullName evidence="2">Secreted protein</fullName>
    </submittedName>
</protein>
<accession>A0A2T5VAR0</accession>
<dbReference type="RefSeq" id="WP_210203485.1">
    <property type="nucleotide sequence ID" value="NZ_QAYG01000003.1"/>
</dbReference>
<dbReference type="AlphaFoldDB" id="A0A2T5VAR0"/>
<keyword evidence="3" id="KW-1185">Reference proteome</keyword>
<dbReference type="PROSITE" id="PS51318">
    <property type="entry name" value="TAT"/>
    <property type="match status" value="1"/>
</dbReference>
<reference evidence="2 3" key="1">
    <citation type="submission" date="2018-04" db="EMBL/GenBank/DDBJ databases">
        <title>Genomic Encyclopedia of Archaeal and Bacterial Type Strains, Phase II (KMG-II): from individual species to whole genera.</title>
        <authorList>
            <person name="Goeker M."/>
        </authorList>
    </citation>
    <scope>NUCLEOTIDE SEQUENCE [LARGE SCALE GENOMIC DNA]</scope>
    <source>
        <strain evidence="2 3">DSM 23382</strain>
    </source>
</reference>
<gene>
    <name evidence="2" type="ORF">C8N35_10314</name>
</gene>
<comment type="caution">
    <text evidence="2">The sequence shown here is derived from an EMBL/GenBank/DDBJ whole genome shotgun (WGS) entry which is preliminary data.</text>
</comment>
<sequence>MTGRMEQEDAMSERNTRPHENRDGDAVTDRRGFLRLAGLGTLAGGAAVVTGGETVAGEPLEEGRAGGYRLTAHVRQAYDTARF</sequence>
<evidence type="ECO:0000313" key="2">
    <source>
        <dbReference type="EMBL" id="PTW60835.1"/>
    </source>
</evidence>
<feature type="region of interest" description="Disordered" evidence="1">
    <location>
        <begin position="1"/>
        <end position="29"/>
    </location>
</feature>
<name>A0A2T5VAR0_9HYPH</name>
<dbReference type="EMBL" id="QAYG01000003">
    <property type="protein sequence ID" value="PTW60835.1"/>
    <property type="molecule type" value="Genomic_DNA"/>
</dbReference>